<dbReference type="PANTHER" id="PTHR39186:SF1">
    <property type="entry name" value="DUF2071 DOMAIN-CONTAINING PROTEIN"/>
    <property type="match status" value="1"/>
</dbReference>
<dbReference type="PANTHER" id="PTHR39186">
    <property type="entry name" value="DUF2071 FAMILY PROTEIN"/>
    <property type="match status" value="1"/>
</dbReference>
<evidence type="ECO:0000313" key="2">
    <source>
        <dbReference type="Proteomes" id="UP000245634"/>
    </source>
</evidence>
<gene>
    <name evidence="1" type="ORF">C7459_103181</name>
</gene>
<dbReference type="Pfam" id="PF09844">
    <property type="entry name" value="DUF2071"/>
    <property type="match status" value="1"/>
</dbReference>
<organism evidence="1 2">
    <name type="scientific">Tumebacillus permanentifrigoris</name>
    <dbReference type="NCBI Taxonomy" id="378543"/>
    <lineage>
        <taxon>Bacteria</taxon>
        <taxon>Bacillati</taxon>
        <taxon>Bacillota</taxon>
        <taxon>Bacilli</taxon>
        <taxon>Bacillales</taxon>
        <taxon>Alicyclobacillaceae</taxon>
        <taxon>Tumebacillus</taxon>
    </lineage>
</organism>
<dbReference type="Proteomes" id="UP000245634">
    <property type="component" value="Unassembled WGS sequence"/>
</dbReference>
<accession>A0A316DBR5</accession>
<evidence type="ECO:0000313" key="1">
    <source>
        <dbReference type="EMBL" id="PWK15641.1"/>
    </source>
</evidence>
<dbReference type="InterPro" id="IPR023375">
    <property type="entry name" value="ADC_dom_sf"/>
</dbReference>
<sequence>MKHTDIVEHRPYPLPSTRWAMTQTWNRLLFAHWPIPVSALREQIPAELEIDTYDGVTYIAVVPFDMSDIRARYLPQIPYTNKFPELNVRAYVTRDGKPGVYFFSLDATNPLAVSVTQHLFSLPYYHAQMSSKQGQLIWPLVKVVDLSK</sequence>
<dbReference type="InterPro" id="IPR018644">
    <property type="entry name" value="DUF2071"/>
</dbReference>
<reference evidence="1 2" key="1">
    <citation type="submission" date="2018-05" db="EMBL/GenBank/DDBJ databases">
        <title>Genomic Encyclopedia of Type Strains, Phase IV (KMG-IV): sequencing the most valuable type-strain genomes for metagenomic binning, comparative biology and taxonomic classification.</title>
        <authorList>
            <person name="Goeker M."/>
        </authorList>
    </citation>
    <scope>NUCLEOTIDE SEQUENCE [LARGE SCALE GENOMIC DNA]</scope>
    <source>
        <strain evidence="1 2">DSM 18773</strain>
    </source>
</reference>
<dbReference type="OrthoDB" id="150993at2"/>
<dbReference type="EMBL" id="QGGL01000003">
    <property type="protein sequence ID" value="PWK15641.1"/>
    <property type="molecule type" value="Genomic_DNA"/>
</dbReference>
<comment type="caution">
    <text evidence="1">The sequence shown here is derived from an EMBL/GenBank/DDBJ whole genome shotgun (WGS) entry which is preliminary data.</text>
</comment>
<protein>
    <submittedName>
        <fullName evidence="1">Uncharacterized protein DUF2071</fullName>
    </submittedName>
</protein>
<dbReference type="SUPFAM" id="SSF160104">
    <property type="entry name" value="Acetoacetate decarboxylase-like"/>
    <property type="match status" value="1"/>
</dbReference>
<dbReference type="AlphaFoldDB" id="A0A316DBR5"/>
<dbReference type="RefSeq" id="WP_109686870.1">
    <property type="nucleotide sequence ID" value="NZ_QGGL01000003.1"/>
</dbReference>
<proteinExistence type="predicted"/>
<keyword evidence="2" id="KW-1185">Reference proteome</keyword>
<name>A0A316DBR5_9BACL</name>